<keyword evidence="4" id="KW-1185">Reference proteome</keyword>
<dbReference type="InterPro" id="IPR017972">
    <property type="entry name" value="Cyt_P450_CS"/>
</dbReference>
<proteinExistence type="inferred from homology"/>
<name>A0ABV6V962_9ACTN</name>
<gene>
    <name evidence="3" type="ORF">ACEZDG_13430</name>
</gene>
<dbReference type="Proteomes" id="UP001592582">
    <property type="component" value="Unassembled WGS sequence"/>
</dbReference>
<dbReference type="PANTHER" id="PTHR46696:SF1">
    <property type="entry name" value="CYTOCHROME P450 YJIB-RELATED"/>
    <property type="match status" value="1"/>
</dbReference>
<reference evidence="3 4" key="1">
    <citation type="submission" date="2024-09" db="EMBL/GenBank/DDBJ databases">
        <authorList>
            <person name="Lee S.D."/>
        </authorList>
    </citation>
    <scope>NUCLEOTIDE SEQUENCE [LARGE SCALE GENOMIC DNA]</scope>
    <source>
        <strain evidence="3 4">N1-1</strain>
    </source>
</reference>
<protein>
    <submittedName>
        <fullName evidence="3">Cytochrome P450</fullName>
    </submittedName>
</protein>
<keyword evidence="2" id="KW-0408">Iron</keyword>
<evidence type="ECO:0000313" key="4">
    <source>
        <dbReference type="Proteomes" id="UP001592582"/>
    </source>
</evidence>
<dbReference type="RefSeq" id="WP_380507614.1">
    <property type="nucleotide sequence ID" value="NZ_JBHEZX010000005.1"/>
</dbReference>
<keyword evidence="2" id="KW-0349">Heme</keyword>
<comment type="caution">
    <text evidence="3">The sequence shown here is derived from an EMBL/GenBank/DDBJ whole genome shotgun (WGS) entry which is preliminary data.</text>
</comment>
<evidence type="ECO:0000313" key="3">
    <source>
        <dbReference type="EMBL" id="MFC1410269.1"/>
    </source>
</evidence>
<dbReference type="PRINTS" id="PR00359">
    <property type="entry name" value="BP450"/>
</dbReference>
<comment type="similarity">
    <text evidence="1 2">Belongs to the cytochrome P450 family.</text>
</comment>
<dbReference type="InterPro" id="IPR001128">
    <property type="entry name" value="Cyt_P450"/>
</dbReference>
<dbReference type="PANTHER" id="PTHR46696">
    <property type="entry name" value="P450, PUTATIVE (EUROFUNG)-RELATED"/>
    <property type="match status" value="1"/>
</dbReference>
<sequence length="408" mass="45316">MSHPVKTELITRPGPDPHTEIAQLRQRCPVHPIDFPAGSQAYLVVDHETAVRAFNDPRLSKDINNAPDWFRDQAVDNSAVLSSNMMGADPPEHTRLRKLVGRAFLPRPMERLRPRIQQITDDLIDAFPASGELDLLTAFAFPLPLMVICEFLGIRYQDRALFQRWGNVLSQDPGRETEAETRARRLANDEVDDYLTEVLAERRAEPRDDFIGDLVKLADAEDGYTDAELVSTIIFLIIAGHKTTANLIGNGTEALLRHPDQLALLRAEPGLVDSAVEEFLRYEGSVDRATVRFAAQDLSLAGVDIPRGSFVHLSVQAAGHDPAMFTDPERLDITRSPNRHMAFGHGAHFCAGAPLARLEGQVAFATLLRRLPELSLAVPVEELEWVADSSISRGLLSLPVRMADKRPR</sequence>
<dbReference type="Pfam" id="PF00067">
    <property type="entry name" value="p450"/>
    <property type="match status" value="1"/>
</dbReference>
<keyword evidence="2" id="KW-0479">Metal-binding</keyword>
<dbReference type="InterPro" id="IPR036396">
    <property type="entry name" value="Cyt_P450_sf"/>
</dbReference>
<keyword evidence="2" id="KW-0503">Monooxygenase</keyword>
<dbReference type="CDD" id="cd11029">
    <property type="entry name" value="CYP107-like"/>
    <property type="match status" value="1"/>
</dbReference>
<keyword evidence="2" id="KW-0560">Oxidoreductase</keyword>
<dbReference type="Gene3D" id="1.10.630.10">
    <property type="entry name" value="Cytochrome P450"/>
    <property type="match status" value="1"/>
</dbReference>
<dbReference type="EMBL" id="JBHEZX010000005">
    <property type="protein sequence ID" value="MFC1410269.1"/>
    <property type="molecule type" value="Genomic_DNA"/>
</dbReference>
<dbReference type="PROSITE" id="PS00086">
    <property type="entry name" value="CYTOCHROME_P450"/>
    <property type="match status" value="1"/>
</dbReference>
<dbReference type="SUPFAM" id="SSF48264">
    <property type="entry name" value="Cytochrome P450"/>
    <property type="match status" value="1"/>
</dbReference>
<accession>A0ABV6V962</accession>
<dbReference type="InterPro" id="IPR002397">
    <property type="entry name" value="Cyt_P450_B"/>
</dbReference>
<evidence type="ECO:0000256" key="1">
    <source>
        <dbReference type="ARBA" id="ARBA00010617"/>
    </source>
</evidence>
<evidence type="ECO:0000256" key="2">
    <source>
        <dbReference type="RuleBase" id="RU000461"/>
    </source>
</evidence>
<organism evidence="3 4">
    <name type="scientific">Streptacidiphilus alkalitolerans</name>
    <dbReference type="NCBI Taxonomy" id="3342712"/>
    <lineage>
        <taxon>Bacteria</taxon>
        <taxon>Bacillati</taxon>
        <taxon>Actinomycetota</taxon>
        <taxon>Actinomycetes</taxon>
        <taxon>Kitasatosporales</taxon>
        <taxon>Streptomycetaceae</taxon>
        <taxon>Streptacidiphilus</taxon>
    </lineage>
</organism>